<evidence type="ECO:0008006" key="4">
    <source>
        <dbReference type="Google" id="ProtNLM"/>
    </source>
</evidence>
<dbReference type="InterPro" id="IPR008928">
    <property type="entry name" value="6-hairpin_glycosidase_sf"/>
</dbReference>
<dbReference type="PANTHER" id="PTHR47791:SF3">
    <property type="entry name" value="MEIOTICALLY UP-REGULATED GENE 191 PROTEIN"/>
    <property type="match status" value="1"/>
</dbReference>
<dbReference type="PANTHER" id="PTHR47791">
    <property type="entry name" value="MEIOTICALLY UP-REGULATED GENE 191 PROTEIN"/>
    <property type="match status" value="1"/>
</dbReference>
<proteinExistence type="predicted"/>
<keyword evidence="3" id="KW-1185">Reference proteome</keyword>
<dbReference type="Proteomes" id="UP000521872">
    <property type="component" value="Unassembled WGS sequence"/>
</dbReference>
<dbReference type="AlphaFoldDB" id="A0A8H4VJR8"/>
<protein>
    <recommendedName>
        <fullName evidence="4">Endo-1,6-alpha-mannosidase</fullName>
    </recommendedName>
</protein>
<dbReference type="SUPFAM" id="SSF48208">
    <property type="entry name" value="Six-hairpin glycosidases"/>
    <property type="match status" value="1"/>
</dbReference>
<feature type="signal peptide" evidence="1">
    <location>
        <begin position="1"/>
        <end position="22"/>
    </location>
</feature>
<dbReference type="InterPro" id="IPR053169">
    <property type="entry name" value="MUG_Protein"/>
</dbReference>
<gene>
    <name evidence="2" type="ORF">D9613_006557</name>
</gene>
<name>A0A8H4VJR8_9AGAR</name>
<dbReference type="InterPro" id="IPR005198">
    <property type="entry name" value="Glyco_hydro_76"/>
</dbReference>
<dbReference type="EMBL" id="JAACJL010000058">
    <property type="protein sequence ID" value="KAF4610454.1"/>
    <property type="molecule type" value="Genomic_DNA"/>
</dbReference>
<comment type="caution">
    <text evidence="2">The sequence shown here is derived from an EMBL/GenBank/DDBJ whole genome shotgun (WGS) entry which is preliminary data.</text>
</comment>
<reference evidence="2 3" key="1">
    <citation type="submission" date="2019-12" db="EMBL/GenBank/DDBJ databases">
        <authorList>
            <person name="Floudas D."/>
            <person name="Bentzer J."/>
            <person name="Ahren D."/>
            <person name="Johansson T."/>
            <person name="Persson P."/>
            <person name="Tunlid A."/>
        </authorList>
    </citation>
    <scope>NUCLEOTIDE SEQUENCE [LARGE SCALE GENOMIC DNA]</scope>
    <source>
        <strain evidence="2 3">CBS 102.39</strain>
    </source>
</reference>
<feature type="chain" id="PRO_5034270344" description="Endo-1,6-alpha-mannosidase" evidence="1">
    <location>
        <begin position="23"/>
        <end position="398"/>
    </location>
</feature>
<organism evidence="2 3">
    <name type="scientific">Agrocybe pediades</name>
    <dbReference type="NCBI Taxonomy" id="84607"/>
    <lineage>
        <taxon>Eukaryota</taxon>
        <taxon>Fungi</taxon>
        <taxon>Dikarya</taxon>
        <taxon>Basidiomycota</taxon>
        <taxon>Agaricomycotina</taxon>
        <taxon>Agaricomycetes</taxon>
        <taxon>Agaricomycetidae</taxon>
        <taxon>Agaricales</taxon>
        <taxon>Agaricineae</taxon>
        <taxon>Strophariaceae</taxon>
        <taxon>Agrocybe</taxon>
    </lineage>
</organism>
<evidence type="ECO:0000256" key="1">
    <source>
        <dbReference type="SAM" id="SignalP"/>
    </source>
</evidence>
<evidence type="ECO:0000313" key="2">
    <source>
        <dbReference type="EMBL" id="KAF4610454.1"/>
    </source>
</evidence>
<dbReference type="Gene3D" id="1.50.10.20">
    <property type="match status" value="1"/>
</dbReference>
<accession>A0A8H4VJR8</accession>
<dbReference type="Pfam" id="PF03663">
    <property type="entry name" value="Glyco_hydro_76"/>
    <property type="match status" value="1"/>
</dbReference>
<evidence type="ECO:0000313" key="3">
    <source>
        <dbReference type="Proteomes" id="UP000521872"/>
    </source>
</evidence>
<keyword evidence="1" id="KW-0732">Signal</keyword>
<dbReference type="GO" id="GO:0005975">
    <property type="term" value="P:carbohydrate metabolic process"/>
    <property type="evidence" value="ECO:0007669"/>
    <property type="project" value="InterPro"/>
</dbReference>
<sequence length="398" mass="42854">MVSYSHFLKLTGVLALIGVAAAQDLSVDINWRKFNNTRPLSQRISIAQAAINTLVPSQLNSATGEFNGIGYWQSGNVYSAMALQDQVAGTSVNKGVVVGNLKTVFGLWKNYDQFGFNDDALWWATSAYYAYKAYGDTTLLANAVATWNAVTPYVVTASQAQSGKTPVKSFAIAGSCDGFTMAGGVFWRPTTDDTSINSITTTLYMTLSAYLAEATGDSKYTNAAILSATWMKNHNLNSNFIALDTESGADCSRSPASWIFTYNSGKFIEGLSVLFDVTKDAQWNQLMLNVIASAVKNTAWQGANGIITEGATTTNNDSAGFKAVFIRGLLQAFRRRADNTPLRILIHSYVDVQYNALLDLASSGNNYNSNWLGPAPPSFNSWGELAALDVLVAAVAAN</sequence>